<name>A0A5S9IMH6_UABAM</name>
<evidence type="ECO:0000313" key="4">
    <source>
        <dbReference type="Proteomes" id="UP000326354"/>
    </source>
</evidence>
<dbReference type="InterPro" id="IPR035892">
    <property type="entry name" value="C2_domain_sf"/>
</dbReference>
<keyword evidence="4" id="KW-1185">Reference proteome</keyword>
<dbReference type="SMART" id="SM00239">
    <property type="entry name" value="C2"/>
    <property type="match status" value="1"/>
</dbReference>
<dbReference type="Gene3D" id="2.60.40.150">
    <property type="entry name" value="C2 domain"/>
    <property type="match status" value="1"/>
</dbReference>
<dbReference type="NCBIfam" id="TIGR01451">
    <property type="entry name" value="B_ant_repeat"/>
    <property type="match status" value="1"/>
</dbReference>
<feature type="region of interest" description="Disordered" evidence="1">
    <location>
        <begin position="31"/>
        <end position="102"/>
    </location>
</feature>
<dbReference type="RefSeq" id="WP_151968766.1">
    <property type="nucleotide sequence ID" value="NZ_AP019860.1"/>
</dbReference>
<dbReference type="InterPro" id="IPR000008">
    <property type="entry name" value="C2_dom"/>
</dbReference>
<dbReference type="PROSITE" id="PS50004">
    <property type="entry name" value="C2"/>
    <property type="match status" value="1"/>
</dbReference>
<sequence length="490" mass="54702">MKYVVLFMCLFSLVFGDELPHQDLDEGILWQKVNDDDDDKREVADETNDEEASDDDEASDDEASDDDETSDDDKASDDEEDEASEDDEASDNDEETSYDKNSPLKVTVSKAKGAVVVGQQLVYTVTVTNISDNEVRDVKLVLTTSFGIDPVEVLSSATSLVEDDDEVDEDGIVFEPLASLKSYQAIEYQVSCDLFNFYRGEDDNHPASAIVYYNVSDESTQRKTMARGEHFEVVAAPYLETDVESAEGFIDTGQELNYTIEISNIGPVDAENVAVLITYDAQQLQVEDIKAPCEVVLHSAGRIKLAEYPLLKSEDVNADEQESLVIHIKGKAMISGYASGLHVIAKVGKKPVQTISAKVKKEDVPSVKSLKLHKATFKGRKNNNRRWDIGWKKGVLPDSFVTISVAENGTWVKKFTSQVMKNNLRPIWEIDTQIQVSPKMKIQIEVYDKDLKKHDIIGSHTFTVDEKVFAQQELEFSFAGVEKISFSLED</sequence>
<feature type="domain" description="C2" evidence="2">
    <location>
        <begin position="351"/>
        <end position="478"/>
    </location>
</feature>
<dbReference type="AlphaFoldDB" id="A0A5S9IMH6"/>
<proteinExistence type="predicted"/>
<dbReference type="Proteomes" id="UP000326354">
    <property type="component" value="Chromosome"/>
</dbReference>
<dbReference type="KEGG" id="uam:UABAM_02984"/>
<feature type="compositionally biased region" description="Acidic residues" evidence="1">
    <location>
        <begin position="35"/>
        <end position="96"/>
    </location>
</feature>
<organism evidence="3 4">
    <name type="scientific">Uabimicrobium amorphum</name>
    <dbReference type="NCBI Taxonomy" id="2596890"/>
    <lineage>
        <taxon>Bacteria</taxon>
        <taxon>Pseudomonadati</taxon>
        <taxon>Planctomycetota</taxon>
        <taxon>Candidatus Uabimicrobiia</taxon>
        <taxon>Candidatus Uabimicrobiales</taxon>
        <taxon>Candidatus Uabimicrobiaceae</taxon>
        <taxon>Candidatus Uabimicrobium</taxon>
    </lineage>
</organism>
<protein>
    <recommendedName>
        <fullName evidence="2">C2 domain-containing protein</fullName>
    </recommendedName>
</protein>
<evidence type="ECO:0000256" key="1">
    <source>
        <dbReference type="SAM" id="MobiDB-lite"/>
    </source>
</evidence>
<dbReference type="SUPFAM" id="SSF49562">
    <property type="entry name" value="C2 domain (Calcium/lipid-binding domain, CaLB)"/>
    <property type="match status" value="1"/>
</dbReference>
<evidence type="ECO:0000259" key="2">
    <source>
        <dbReference type="PROSITE" id="PS50004"/>
    </source>
</evidence>
<gene>
    <name evidence="3" type="ORF">UABAM_02984</name>
</gene>
<dbReference type="EMBL" id="AP019860">
    <property type="protein sequence ID" value="BBM84623.1"/>
    <property type="molecule type" value="Genomic_DNA"/>
</dbReference>
<accession>A0A5S9IMH6</accession>
<dbReference type="InterPro" id="IPR047589">
    <property type="entry name" value="DUF11_rpt"/>
</dbReference>
<dbReference type="Pfam" id="PF00168">
    <property type="entry name" value="C2"/>
    <property type="match status" value="1"/>
</dbReference>
<reference evidence="3 4" key="1">
    <citation type="submission" date="2019-08" db="EMBL/GenBank/DDBJ databases">
        <title>Complete genome sequence of Candidatus Uab amorphum.</title>
        <authorList>
            <person name="Shiratori T."/>
            <person name="Suzuki S."/>
            <person name="Kakizawa Y."/>
            <person name="Ishida K."/>
        </authorList>
    </citation>
    <scope>NUCLEOTIDE SEQUENCE [LARGE SCALE GENOMIC DNA]</scope>
    <source>
        <strain evidence="3 4">SRT547</strain>
    </source>
</reference>
<evidence type="ECO:0000313" key="3">
    <source>
        <dbReference type="EMBL" id="BBM84623.1"/>
    </source>
</evidence>